<evidence type="ECO:0000256" key="2">
    <source>
        <dbReference type="ARBA" id="ARBA00011353"/>
    </source>
</evidence>
<evidence type="ECO:0000256" key="10">
    <source>
        <dbReference type="PROSITE-ProRule" id="PRU00027"/>
    </source>
</evidence>
<dbReference type="GO" id="GO:0046983">
    <property type="term" value="F:protein dimerization activity"/>
    <property type="evidence" value="ECO:0007669"/>
    <property type="project" value="InterPro"/>
</dbReference>
<dbReference type="Pfam" id="PF05699">
    <property type="entry name" value="Dimer_Tnp_hAT"/>
    <property type="match status" value="1"/>
</dbReference>
<dbReference type="InterPro" id="IPR023780">
    <property type="entry name" value="Chromo_domain"/>
</dbReference>
<feature type="domain" description="Chromo" evidence="12">
    <location>
        <begin position="996"/>
        <end position="1056"/>
    </location>
</feature>
<feature type="domain" description="BED-type" evidence="13">
    <location>
        <begin position="119"/>
        <end position="172"/>
    </location>
</feature>
<dbReference type="SUPFAM" id="SSF53098">
    <property type="entry name" value="Ribonuclease H-like"/>
    <property type="match status" value="1"/>
</dbReference>
<dbReference type="AlphaFoldDB" id="A0A1V6PKA4"/>
<keyword evidence="3" id="KW-0479">Metal-binding</keyword>
<dbReference type="InterPro" id="IPR008906">
    <property type="entry name" value="HATC_C_dom"/>
</dbReference>
<name>A0A1V6PKA4_9EURO</name>
<dbReference type="GO" id="GO:0005634">
    <property type="term" value="C:nucleus"/>
    <property type="evidence" value="ECO:0007669"/>
    <property type="project" value="UniProtKB-SubCell"/>
</dbReference>
<evidence type="ECO:0000256" key="1">
    <source>
        <dbReference type="ARBA" id="ARBA00004123"/>
    </source>
</evidence>
<feature type="compositionally biased region" description="Acidic residues" evidence="11">
    <location>
        <begin position="799"/>
        <end position="826"/>
    </location>
</feature>
<keyword evidence="15" id="KW-1185">Reference proteome</keyword>
<dbReference type="PANTHER" id="PTHR46481">
    <property type="entry name" value="ZINC FINGER BED DOMAIN-CONTAINING PROTEIN 4"/>
    <property type="match status" value="1"/>
</dbReference>
<comment type="caution">
    <text evidence="14">The sequence shown here is derived from an EMBL/GenBank/DDBJ whole genome shotgun (WGS) entry which is preliminary data.</text>
</comment>
<dbReference type="EMBL" id="MDYN01000103">
    <property type="protein sequence ID" value="OQD77421.1"/>
    <property type="molecule type" value="Genomic_DNA"/>
</dbReference>
<evidence type="ECO:0000256" key="3">
    <source>
        <dbReference type="ARBA" id="ARBA00022723"/>
    </source>
</evidence>
<keyword evidence="7" id="KW-0238">DNA-binding</keyword>
<proteinExistence type="predicted"/>
<sequence length="1084" mass="124437">MSQSQASESQYEASQFAESFIDPDLLQSDDFLELPSSEITRPSISISDIYPPSREKKPHAPTSLERIGKPFQRFYILYPSDDQDTQMEASRRQFVHWWLDTEYGLKPELRKSIRWASELKKSDAWLSFDQVAHERTGEPKVMCKRCQNVIVHPGHRRAGLSPMRAHLSSSVCTKPQPLKKQGIDQLIRNSPQRLRSQGFSQVLLLKRLLQFITTARLPFRIVERPEFKELVEIIQRSEDPIDIPSPRTIRRLLDTTIHEQQHGVLSKLPEGSRLSIALDCWTSPFRQAFMAITGYFLDQDWNYCEVLLGFEPLHGSHTGENLSKTVLQLLQDHDITDHVLSVTTDNATSNDSMMESIQEVIQSQTLTDTSIFRIPCISHVIQLSLNELLGKLKATPANKEAESEWSDERTQSLQSKRPTMQIVDTLKKIRELAVFVNASPQRREAFLALQTKEPRLIPIQDVRTRWNSTFLMLNRAKKLQPVFDEYCTTHQYLHFKLDQEEWRQIEYLLLLTKPFFDFTNVLSKSRDVTVHHVFSIYNRLFNHLDDAEKKLKRKGVPWKKRMLQALAAAKKKLNKYYSATDDEPYGIVYAIATILCPSKKLRYFNNKDWRGENENGEKVDFMKTYWDALQKEFERYRQDVLKLAEPTDAQASKETAEEEELAMLCDSQTPLLPDVDQPDDEITRYLAKGLTKGNPRLYWKEHEHGFPVLARIARDILSIPASGAGVERLFNCARDICHYRRGHLKPDTIKGLMLHLFSSKFELEHSQLEIVKEYLSAGEAAMFDQARAPLPPLQNLDPISDDEEEGCEQEDESDDDTEDDAEDGVEDTLSLTQATTQNKQAKRKRSQLRKSEALDDAELPIEETNGPKDAGEKFVRRLRDATEWAQAAIASAQEKQQEQSNRMRQAAPIYHKGDKVWLNLRNIHSQRLSKKLDWLHARYTVLEAPTPHTVKLDVPSGIHPVFHVELVRPAAIDPLRSQFVDDSQPPPVRVGNELEYQVEEVIAARTKRIGRGQRREVLVKWLGYAELTWEPLDNLRDCSALEAFQERFGDVSTHDGPVSKSTRVNALYIDDGGDEGGTVTGQGP</sequence>
<dbReference type="InterPro" id="IPR003656">
    <property type="entry name" value="Znf_BED"/>
</dbReference>
<evidence type="ECO:0000256" key="9">
    <source>
        <dbReference type="ARBA" id="ARBA00023242"/>
    </source>
</evidence>
<evidence type="ECO:0000256" key="8">
    <source>
        <dbReference type="ARBA" id="ARBA00023163"/>
    </source>
</evidence>
<evidence type="ECO:0000256" key="6">
    <source>
        <dbReference type="ARBA" id="ARBA00023015"/>
    </source>
</evidence>
<dbReference type="InterPro" id="IPR000953">
    <property type="entry name" value="Chromo/chromo_shadow_dom"/>
</dbReference>
<dbReference type="Gene3D" id="2.40.50.40">
    <property type="match status" value="1"/>
</dbReference>
<dbReference type="GO" id="GO:0008270">
    <property type="term" value="F:zinc ion binding"/>
    <property type="evidence" value="ECO:0007669"/>
    <property type="project" value="UniProtKB-KW"/>
</dbReference>
<feature type="compositionally biased region" description="Polar residues" evidence="11">
    <location>
        <begin position="829"/>
        <end position="839"/>
    </location>
</feature>
<keyword evidence="5" id="KW-0862">Zinc</keyword>
<dbReference type="InterPro" id="IPR012337">
    <property type="entry name" value="RNaseH-like_sf"/>
</dbReference>
<dbReference type="PANTHER" id="PTHR46481:SF10">
    <property type="entry name" value="ZINC FINGER BED DOMAIN-CONTAINING PROTEIN 39"/>
    <property type="match status" value="1"/>
</dbReference>
<dbReference type="GO" id="GO:0006338">
    <property type="term" value="P:chromatin remodeling"/>
    <property type="evidence" value="ECO:0007669"/>
    <property type="project" value="UniProtKB-ARBA"/>
</dbReference>
<evidence type="ECO:0000256" key="11">
    <source>
        <dbReference type="SAM" id="MobiDB-lite"/>
    </source>
</evidence>
<evidence type="ECO:0008006" key="16">
    <source>
        <dbReference type="Google" id="ProtNLM"/>
    </source>
</evidence>
<protein>
    <recommendedName>
        <fullName evidence="16">Chromo domain-containing protein</fullName>
    </recommendedName>
</protein>
<dbReference type="PROSITE" id="PS50808">
    <property type="entry name" value="ZF_BED"/>
    <property type="match status" value="1"/>
</dbReference>
<feature type="region of interest" description="Disordered" evidence="11">
    <location>
        <begin position="43"/>
        <end position="63"/>
    </location>
</feature>
<evidence type="ECO:0000313" key="15">
    <source>
        <dbReference type="Proteomes" id="UP000191672"/>
    </source>
</evidence>
<dbReference type="CDD" id="cd18971">
    <property type="entry name" value="CD_POL_like"/>
    <property type="match status" value="1"/>
</dbReference>
<keyword evidence="8" id="KW-0804">Transcription</keyword>
<evidence type="ECO:0000256" key="7">
    <source>
        <dbReference type="ARBA" id="ARBA00023125"/>
    </source>
</evidence>
<evidence type="ECO:0000256" key="4">
    <source>
        <dbReference type="ARBA" id="ARBA00022771"/>
    </source>
</evidence>
<evidence type="ECO:0000259" key="13">
    <source>
        <dbReference type="PROSITE" id="PS50808"/>
    </source>
</evidence>
<comment type="subunit">
    <text evidence="2">Component of the NuA4 histone acetyltransferase complex.</text>
</comment>
<dbReference type="InterPro" id="IPR052035">
    <property type="entry name" value="ZnF_BED_domain_contain"/>
</dbReference>
<evidence type="ECO:0000259" key="12">
    <source>
        <dbReference type="PROSITE" id="PS50013"/>
    </source>
</evidence>
<accession>A0A1V6PKA4</accession>
<dbReference type="SMART" id="SM00298">
    <property type="entry name" value="CHROMO"/>
    <property type="match status" value="1"/>
</dbReference>
<feature type="region of interest" description="Disordered" evidence="11">
    <location>
        <begin position="788"/>
        <end position="872"/>
    </location>
</feature>
<reference evidence="15" key="1">
    <citation type="journal article" date="2017" name="Nat. Microbiol.">
        <title>Global analysis of biosynthetic gene clusters reveals vast potential of secondary metabolite production in Penicillium species.</title>
        <authorList>
            <person name="Nielsen J.C."/>
            <person name="Grijseels S."/>
            <person name="Prigent S."/>
            <person name="Ji B."/>
            <person name="Dainat J."/>
            <person name="Nielsen K.F."/>
            <person name="Frisvad J.C."/>
            <person name="Workman M."/>
            <person name="Nielsen J."/>
        </authorList>
    </citation>
    <scope>NUCLEOTIDE SEQUENCE [LARGE SCALE GENOMIC DNA]</scope>
    <source>
        <strain evidence="15">IBT 31811</strain>
    </source>
</reference>
<evidence type="ECO:0000256" key="5">
    <source>
        <dbReference type="ARBA" id="ARBA00022833"/>
    </source>
</evidence>
<evidence type="ECO:0000313" key="14">
    <source>
        <dbReference type="EMBL" id="OQD77421.1"/>
    </source>
</evidence>
<comment type="subcellular location">
    <subcellularLocation>
        <location evidence="1">Nucleus</location>
    </subcellularLocation>
</comment>
<keyword evidence="9" id="KW-0539">Nucleus</keyword>
<dbReference type="Proteomes" id="UP000191672">
    <property type="component" value="Unassembled WGS sequence"/>
</dbReference>
<feature type="compositionally biased region" description="Low complexity" evidence="11">
    <location>
        <begin position="43"/>
        <end position="52"/>
    </location>
</feature>
<keyword evidence="6" id="KW-0805">Transcription regulation</keyword>
<dbReference type="PROSITE" id="PS50013">
    <property type="entry name" value="CHROMO_2"/>
    <property type="match status" value="1"/>
</dbReference>
<dbReference type="SUPFAM" id="SSF54160">
    <property type="entry name" value="Chromo domain-like"/>
    <property type="match status" value="1"/>
</dbReference>
<dbReference type="Pfam" id="PF00385">
    <property type="entry name" value="Chromo"/>
    <property type="match status" value="1"/>
</dbReference>
<gene>
    <name evidence="14" type="ORF">PENANT_c103G08283</name>
</gene>
<dbReference type="InterPro" id="IPR016197">
    <property type="entry name" value="Chromo-like_dom_sf"/>
</dbReference>
<organism evidence="14 15">
    <name type="scientific">Penicillium antarcticum</name>
    <dbReference type="NCBI Taxonomy" id="416450"/>
    <lineage>
        <taxon>Eukaryota</taxon>
        <taxon>Fungi</taxon>
        <taxon>Dikarya</taxon>
        <taxon>Ascomycota</taxon>
        <taxon>Pezizomycotina</taxon>
        <taxon>Eurotiomycetes</taxon>
        <taxon>Eurotiomycetidae</taxon>
        <taxon>Eurotiales</taxon>
        <taxon>Aspergillaceae</taxon>
        <taxon>Penicillium</taxon>
    </lineage>
</organism>
<dbReference type="GO" id="GO:0003677">
    <property type="term" value="F:DNA binding"/>
    <property type="evidence" value="ECO:0007669"/>
    <property type="project" value="UniProtKB-KW"/>
</dbReference>
<keyword evidence="4 10" id="KW-0863">Zinc-finger</keyword>